<reference evidence="7" key="1">
    <citation type="journal article" date="2023" name="Mol. Phylogenet. Evol.">
        <title>Genome-scale phylogeny and comparative genomics of the fungal order Sordariales.</title>
        <authorList>
            <person name="Hensen N."/>
            <person name="Bonometti L."/>
            <person name="Westerberg I."/>
            <person name="Brannstrom I.O."/>
            <person name="Guillou S."/>
            <person name="Cros-Aarteil S."/>
            <person name="Calhoun S."/>
            <person name="Haridas S."/>
            <person name="Kuo A."/>
            <person name="Mondo S."/>
            <person name="Pangilinan J."/>
            <person name="Riley R."/>
            <person name="LaButti K."/>
            <person name="Andreopoulos B."/>
            <person name="Lipzen A."/>
            <person name="Chen C."/>
            <person name="Yan M."/>
            <person name="Daum C."/>
            <person name="Ng V."/>
            <person name="Clum A."/>
            <person name="Steindorff A."/>
            <person name="Ohm R.A."/>
            <person name="Martin F."/>
            <person name="Silar P."/>
            <person name="Natvig D.O."/>
            <person name="Lalanne C."/>
            <person name="Gautier V."/>
            <person name="Ament-Velasquez S.L."/>
            <person name="Kruys A."/>
            <person name="Hutchinson M.I."/>
            <person name="Powell A.J."/>
            <person name="Barry K."/>
            <person name="Miller A.N."/>
            <person name="Grigoriev I.V."/>
            <person name="Debuchy R."/>
            <person name="Gladieux P."/>
            <person name="Hiltunen Thoren M."/>
            <person name="Johannesson H."/>
        </authorList>
    </citation>
    <scope>NUCLEOTIDE SEQUENCE</scope>
    <source>
        <strain evidence="7">CBS 123565</strain>
    </source>
</reference>
<comment type="similarity">
    <text evidence="5">Belongs to the class I-like SAM-binding methyltransferase superfamily. C5-methyltransferase family.</text>
</comment>
<feature type="non-terminal residue" evidence="7">
    <location>
        <position position="594"/>
    </location>
</feature>
<comment type="caution">
    <text evidence="7">The sequence shown here is derived from an EMBL/GenBank/DDBJ whole genome shotgun (WGS) entry which is preliminary data.</text>
</comment>
<dbReference type="Gene3D" id="3.90.120.10">
    <property type="entry name" value="DNA Methylase, subunit A, domain 2"/>
    <property type="match status" value="1"/>
</dbReference>
<dbReference type="EMBL" id="MU853412">
    <property type="protein sequence ID" value="KAK4133343.1"/>
    <property type="molecule type" value="Genomic_DNA"/>
</dbReference>
<dbReference type="Pfam" id="PF00145">
    <property type="entry name" value="DNA_methylase"/>
    <property type="match status" value="2"/>
</dbReference>
<dbReference type="GO" id="GO:0005634">
    <property type="term" value="C:nucleus"/>
    <property type="evidence" value="ECO:0007669"/>
    <property type="project" value="TreeGrafter"/>
</dbReference>
<evidence type="ECO:0000256" key="3">
    <source>
        <dbReference type="ARBA" id="ARBA00022679"/>
    </source>
</evidence>
<sequence>MLVELVQAQTLARASGDRDDEGPRNGQFGDAGDAGDEFSADIEDALTGDIAQIIDLTDDGDHFAQNSSRRAPIQKQNLSTYMLGNGIRLRPGITVELKDGWGPDKIRFIRIQAIVQAPGTLEVLIRGWGYVRVRELDGGLPRKVNEVAMVARLTSSSQIPWQEQSLIEVSADAVGRKRTLKVTNAPFPEHRYDKGAYSRNGIKWVEEWGPLVCRFRYELYFNDGCDKPCESAIVRIGEDEADPNYRVPDEQNQNRWRGGNVPGGSYRPNGPSLPVVDVESNQPRDVRAANLVPGQRYTAGDVFAGAGGASRGIERAGVQLLFAVDHWCHAAESLRSNFDSTDIHELEVTDVILRKDIRYNPDILHLSPPCQFWSPAHTIAGQNDDQNIAVLFSCTDLIAKFRPRLFTVEQTFGIMHPKFQGFFNRFLQGFTEHGYSVRWKIVPLVNYGVPQLRRRLIMIGAAPGEKLPPLPAPTHNKDGTGGLQPWVTPKSALAPLVRVQPIGLHRPARRFDHRKPRWDPDRLAKTITTSGGQNYHWDGERDFTLLEYAVLQGFPIWHKFKGSYVKKQIGNAFAPSVVQLLYEHLVGWLLEQDG</sequence>
<evidence type="ECO:0000256" key="6">
    <source>
        <dbReference type="SAM" id="MobiDB-lite"/>
    </source>
</evidence>
<evidence type="ECO:0000256" key="1">
    <source>
        <dbReference type="ARBA" id="ARBA00011975"/>
    </source>
</evidence>
<dbReference type="InterPro" id="IPR029063">
    <property type="entry name" value="SAM-dependent_MTases_sf"/>
</dbReference>
<keyword evidence="4 5" id="KW-0949">S-adenosyl-L-methionine</keyword>
<keyword evidence="3 5" id="KW-0808">Transferase</keyword>
<keyword evidence="2 5" id="KW-0489">Methyltransferase</keyword>
<evidence type="ECO:0000256" key="5">
    <source>
        <dbReference type="PROSITE-ProRule" id="PRU01016"/>
    </source>
</evidence>
<dbReference type="GO" id="GO:0044027">
    <property type="term" value="P:negative regulation of gene expression via chromosomal CpG island methylation"/>
    <property type="evidence" value="ECO:0007669"/>
    <property type="project" value="TreeGrafter"/>
</dbReference>
<feature type="region of interest" description="Disordered" evidence="6">
    <location>
        <begin position="242"/>
        <end position="270"/>
    </location>
</feature>
<dbReference type="GO" id="GO:0003886">
    <property type="term" value="F:DNA (cytosine-5-)-methyltransferase activity"/>
    <property type="evidence" value="ECO:0007669"/>
    <property type="project" value="UniProtKB-EC"/>
</dbReference>
<name>A0AAN6ZD18_9PEZI</name>
<reference evidence="7" key="2">
    <citation type="submission" date="2023-05" db="EMBL/GenBank/DDBJ databases">
        <authorList>
            <consortium name="Lawrence Berkeley National Laboratory"/>
            <person name="Steindorff A."/>
            <person name="Hensen N."/>
            <person name="Bonometti L."/>
            <person name="Westerberg I."/>
            <person name="Brannstrom I.O."/>
            <person name="Guillou S."/>
            <person name="Cros-Aarteil S."/>
            <person name="Calhoun S."/>
            <person name="Haridas S."/>
            <person name="Kuo A."/>
            <person name="Mondo S."/>
            <person name="Pangilinan J."/>
            <person name="Riley R."/>
            <person name="Labutti K."/>
            <person name="Andreopoulos B."/>
            <person name="Lipzen A."/>
            <person name="Chen C."/>
            <person name="Yanf M."/>
            <person name="Daum C."/>
            <person name="Ng V."/>
            <person name="Clum A."/>
            <person name="Ohm R."/>
            <person name="Martin F."/>
            <person name="Silar P."/>
            <person name="Natvig D."/>
            <person name="Lalanne C."/>
            <person name="Gautier V."/>
            <person name="Ament-Velasquez S.L."/>
            <person name="Kruys A."/>
            <person name="Hutchinson M.I."/>
            <person name="Powell A.J."/>
            <person name="Barry K."/>
            <person name="Miller A.N."/>
            <person name="Grigoriev I.V."/>
            <person name="Debuchy R."/>
            <person name="Gladieux P."/>
            <person name="Thoren M.H."/>
            <person name="Johannesson H."/>
        </authorList>
    </citation>
    <scope>NUCLEOTIDE SEQUENCE</scope>
    <source>
        <strain evidence="7">CBS 123565</strain>
    </source>
</reference>
<evidence type="ECO:0000256" key="4">
    <source>
        <dbReference type="ARBA" id="ARBA00022691"/>
    </source>
</evidence>
<dbReference type="PROSITE" id="PS00095">
    <property type="entry name" value="C5_MTASE_2"/>
    <property type="match status" value="1"/>
</dbReference>
<feature type="active site" evidence="5">
    <location>
        <position position="370"/>
    </location>
</feature>
<dbReference type="PRINTS" id="PR00105">
    <property type="entry name" value="C5METTRFRASE"/>
</dbReference>
<dbReference type="PANTHER" id="PTHR10629:SF52">
    <property type="entry name" value="DNA (CYTOSINE-5)-METHYLTRANSFERASE 1"/>
    <property type="match status" value="1"/>
</dbReference>
<keyword evidence="8" id="KW-1185">Reference proteome</keyword>
<dbReference type="GO" id="GO:0032259">
    <property type="term" value="P:methylation"/>
    <property type="evidence" value="ECO:0007669"/>
    <property type="project" value="UniProtKB-KW"/>
</dbReference>
<evidence type="ECO:0000313" key="7">
    <source>
        <dbReference type="EMBL" id="KAK4133343.1"/>
    </source>
</evidence>
<dbReference type="GO" id="GO:0003677">
    <property type="term" value="F:DNA binding"/>
    <property type="evidence" value="ECO:0007669"/>
    <property type="project" value="TreeGrafter"/>
</dbReference>
<dbReference type="Gene3D" id="3.40.50.150">
    <property type="entry name" value="Vaccinia Virus protein VP39"/>
    <property type="match status" value="1"/>
</dbReference>
<dbReference type="Proteomes" id="UP001304895">
    <property type="component" value="Unassembled WGS sequence"/>
</dbReference>
<accession>A0AAN6ZD18</accession>
<dbReference type="PROSITE" id="PS51679">
    <property type="entry name" value="SAM_MT_C5"/>
    <property type="match status" value="1"/>
</dbReference>
<gene>
    <name evidence="7" type="ORF">BT67DRAFT_382584</name>
</gene>
<evidence type="ECO:0000313" key="8">
    <source>
        <dbReference type="Proteomes" id="UP001304895"/>
    </source>
</evidence>
<protein>
    <recommendedName>
        <fullName evidence="1">DNA (cytosine-5-)-methyltransferase</fullName>
        <ecNumber evidence="1">2.1.1.37</ecNumber>
    </recommendedName>
</protein>
<dbReference type="InterPro" id="IPR031303">
    <property type="entry name" value="C5_meth_CS"/>
</dbReference>
<feature type="region of interest" description="Disordered" evidence="6">
    <location>
        <begin position="12"/>
        <end position="34"/>
    </location>
</feature>
<dbReference type="SUPFAM" id="SSF53335">
    <property type="entry name" value="S-adenosyl-L-methionine-dependent methyltransferases"/>
    <property type="match status" value="1"/>
</dbReference>
<proteinExistence type="inferred from homology"/>
<organism evidence="7 8">
    <name type="scientific">Trichocladium antarcticum</name>
    <dbReference type="NCBI Taxonomy" id="1450529"/>
    <lineage>
        <taxon>Eukaryota</taxon>
        <taxon>Fungi</taxon>
        <taxon>Dikarya</taxon>
        <taxon>Ascomycota</taxon>
        <taxon>Pezizomycotina</taxon>
        <taxon>Sordariomycetes</taxon>
        <taxon>Sordariomycetidae</taxon>
        <taxon>Sordariales</taxon>
        <taxon>Chaetomiaceae</taxon>
        <taxon>Trichocladium</taxon>
    </lineage>
</organism>
<dbReference type="InterPro" id="IPR050390">
    <property type="entry name" value="C5-Methyltransferase"/>
</dbReference>
<dbReference type="InterPro" id="IPR001525">
    <property type="entry name" value="C5_MeTfrase"/>
</dbReference>
<evidence type="ECO:0000256" key="2">
    <source>
        <dbReference type="ARBA" id="ARBA00022603"/>
    </source>
</evidence>
<dbReference type="AlphaFoldDB" id="A0AAN6ZD18"/>
<dbReference type="PANTHER" id="PTHR10629">
    <property type="entry name" value="CYTOSINE-SPECIFIC METHYLTRANSFERASE"/>
    <property type="match status" value="1"/>
</dbReference>
<dbReference type="EC" id="2.1.1.37" evidence="1"/>